<dbReference type="RefSeq" id="WP_188598661.1">
    <property type="nucleotide sequence ID" value="NZ_BMJW01000002.1"/>
</dbReference>
<evidence type="ECO:0000256" key="1">
    <source>
        <dbReference type="SAM" id="Phobius"/>
    </source>
</evidence>
<accession>A0A917MD50</accession>
<proteinExistence type="predicted"/>
<keyword evidence="1" id="KW-1133">Transmembrane helix</keyword>
<comment type="caution">
    <text evidence="2">The sequence shown here is derived from an EMBL/GenBank/DDBJ whole genome shotgun (WGS) entry which is preliminary data.</text>
</comment>
<dbReference type="Proteomes" id="UP000633278">
    <property type="component" value="Unassembled WGS sequence"/>
</dbReference>
<keyword evidence="1" id="KW-0472">Membrane</keyword>
<keyword evidence="1" id="KW-0812">Transmembrane</keyword>
<evidence type="ECO:0000313" key="2">
    <source>
        <dbReference type="EMBL" id="GGG97623.1"/>
    </source>
</evidence>
<protein>
    <submittedName>
        <fullName evidence="2">Uncharacterized protein</fullName>
    </submittedName>
</protein>
<gene>
    <name evidence="2" type="ORF">GCM10011416_14580</name>
</gene>
<dbReference type="EMBL" id="BMJW01000002">
    <property type="protein sequence ID" value="GGG97623.1"/>
    <property type="molecule type" value="Genomic_DNA"/>
</dbReference>
<keyword evidence="3" id="KW-1185">Reference proteome</keyword>
<reference evidence="2" key="1">
    <citation type="journal article" date="2014" name="Int. J. Syst. Evol. Microbiol.">
        <title>Complete genome sequence of Corynebacterium casei LMG S-19264T (=DSM 44701T), isolated from a smear-ripened cheese.</title>
        <authorList>
            <consortium name="US DOE Joint Genome Institute (JGI-PGF)"/>
            <person name="Walter F."/>
            <person name="Albersmeier A."/>
            <person name="Kalinowski J."/>
            <person name="Ruckert C."/>
        </authorList>
    </citation>
    <scope>NUCLEOTIDE SEQUENCE</scope>
    <source>
        <strain evidence="2">CGMCC 1.15763</strain>
    </source>
</reference>
<name>A0A917MD50_9FLAO</name>
<dbReference type="AlphaFoldDB" id="A0A917MD50"/>
<evidence type="ECO:0000313" key="3">
    <source>
        <dbReference type="Proteomes" id="UP000633278"/>
    </source>
</evidence>
<organism evidence="2 3">
    <name type="scientific">Polaribacter pacificus</name>
    <dbReference type="NCBI Taxonomy" id="1775173"/>
    <lineage>
        <taxon>Bacteria</taxon>
        <taxon>Pseudomonadati</taxon>
        <taxon>Bacteroidota</taxon>
        <taxon>Flavobacteriia</taxon>
        <taxon>Flavobacteriales</taxon>
        <taxon>Flavobacteriaceae</taxon>
    </lineage>
</organism>
<sequence length="61" mass="6738">MMKNNSKRKTLILFSIGLFVIASSQLLSQFTEITDMMKGSLMGFAIGLLLTSLMFGNFKTA</sequence>
<reference evidence="2" key="2">
    <citation type="submission" date="2020-09" db="EMBL/GenBank/DDBJ databases">
        <authorList>
            <person name="Sun Q."/>
            <person name="Zhou Y."/>
        </authorList>
    </citation>
    <scope>NUCLEOTIDE SEQUENCE</scope>
    <source>
        <strain evidence="2">CGMCC 1.15763</strain>
    </source>
</reference>
<feature type="transmembrane region" description="Helical" evidence="1">
    <location>
        <begin position="39"/>
        <end position="58"/>
    </location>
</feature>